<dbReference type="EMBL" id="APAU02000045">
    <property type="protein sequence ID" value="EUB59406.1"/>
    <property type="molecule type" value="Genomic_DNA"/>
</dbReference>
<dbReference type="AlphaFoldDB" id="W6UES3"/>
<accession>W6UES3</accession>
<gene>
    <name evidence="1" type="ORF">EGR_05760</name>
</gene>
<organism evidence="1 2">
    <name type="scientific">Echinococcus granulosus</name>
    <name type="common">Hydatid tapeworm</name>
    <dbReference type="NCBI Taxonomy" id="6210"/>
    <lineage>
        <taxon>Eukaryota</taxon>
        <taxon>Metazoa</taxon>
        <taxon>Spiralia</taxon>
        <taxon>Lophotrochozoa</taxon>
        <taxon>Platyhelminthes</taxon>
        <taxon>Cestoda</taxon>
        <taxon>Eucestoda</taxon>
        <taxon>Cyclophyllidea</taxon>
        <taxon>Taeniidae</taxon>
        <taxon>Echinococcus</taxon>
        <taxon>Echinococcus granulosus group</taxon>
    </lineage>
</organism>
<dbReference type="OrthoDB" id="18175at2759"/>
<dbReference type="KEGG" id="egl:EGR_05760"/>
<name>W6UES3_ECHGR</name>
<dbReference type="RefSeq" id="XP_024350602.1">
    <property type="nucleotide sequence ID" value="XM_024495009.1"/>
</dbReference>
<dbReference type="CTD" id="36341475"/>
<sequence length="71" mass="8077">MCADQAGISGLVIDVFPHDIDSIETIQQDADKRPWFLNLHRIRRPDGPPRYRTSEVTFDPLNNSGDLKLTL</sequence>
<evidence type="ECO:0000313" key="1">
    <source>
        <dbReference type="EMBL" id="EUB59406.1"/>
    </source>
</evidence>
<dbReference type="Proteomes" id="UP000019149">
    <property type="component" value="Unassembled WGS sequence"/>
</dbReference>
<keyword evidence="2" id="KW-1185">Reference proteome</keyword>
<evidence type="ECO:0000313" key="2">
    <source>
        <dbReference type="Proteomes" id="UP000019149"/>
    </source>
</evidence>
<protein>
    <submittedName>
        <fullName evidence="1">Uncharacterized protein</fullName>
    </submittedName>
</protein>
<proteinExistence type="predicted"/>
<reference evidence="1 2" key="1">
    <citation type="journal article" date="2013" name="Nat. Genet.">
        <title>The genome of the hydatid tapeworm Echinococcus granulosus.</title>
        <authorList>
            <person name="Zheng H."/>
            <person name="Zhang W."/>
            <person name="Zhang L."/>
            <person name="Zhang Z."/>
            <person name="Li J."/>
            <person name="Lu G."/>
            <person name="Zhu Y."/>
            <person name="Wang Y."/>
            <person name="Huang Y."/>
            <person name="Liu J."/>
            <person name="Kang H."/>
            <person name="Chen J."/>
            <person name="Wang L."/>
            <person name="Chen A."/>
            <person name="Yu S."/>
            <person name="Gao Z."/>
            <person name="Jin L."/>
            <person name="Gu W."/>
            <person name="Wang Z."/>
            <person name="Zhao L."/>
            <person name="Shi B."/>
            <person name="Wen H."/>
            <person name="Lin R."/>
            <person name="Jones M.K."/>
            <person name="Brejova B."/>
            <person name="Vinar T."/>
            <person name="Zhao G."/>
            <person name="McManus D.P."/>
            <person name="Chen Z."/>
            <person name="Zhou Y."/>
            <person name="Wang S."/>
        </authorList>
    </citation>
    <scope>NUCLEOTIDE SEQUENCE [LARGE SCALE GENOMIC DNA]</scope>
</reference>
<comment type="caution">
    <text evidence="1">The sequence shown here is derived from an EMBL/GenBank/DDBJ whole genome shotgun (WGS) entry which is preliminary data.</text>
</comment>
<dbReference type="GeneID" id="36341475"/>